<keyword evidence="2" id="KW-1185">Reference proteome</keyword>
<comment type="caution">
    <text evidence="1">The sequence shown here is derived from an EMBL/GenBank/DDBJ whole genome shotgun (WGS) entry which is preliminary data.</text>
</comment>
<organism evidence="1 2">
    <name type="scientific">Algimonas arctica</name>
    <dbReference type="NCBI Taxonomy" id="1479486"/>
    <lineage>
        <taxon>Bacteria</taxon>
        <taxon>Pseudomonadati</taxon>
        <taxon>Pseudomonadota</taxon>
        <taxon>Alphaproteobacteria</taxon>
        <taxon>Maricaulales</taxon>
        <taxon>Robiginitomaculaceae</taxon>
        <taxon>Algimonas</taxon>
    </lineage>
</organism>
<reference evidence="1" key="2">
    <citation type="submission" date="2020-09" db="EMBL/GenBank/DDBJ databases">
        <authorList>
            <person name="Sun Q."/>
            <person name="Kim S."/>
        </authorList>
    </citation>
    <scope>NUCLEOTIDE SEQUENCE</scope>
    <source>
        <strain evidence="1">KCTC 32513</strain>
    </source>
</reference>
<evidence type="ECO:0000313" key="2">
    <source>
        <dbReference type="Proteomes" id="UP000634004"/>
    </source>
</evidence>
<proteinExistence type="predicted"/>
<sequence length="197" mass="21971">MLSFSGYASESTDAGVYNFDLSDQEITALSNELCMVLARMPTASSNFVGAKEIEKRLLRYFKVDVTAPDYKLKIAQHWNYYSTSMICGATNGTYPTQHIYKRALAMNFHTPILDEYFFADEIAFPIDPNTIEIQGDGSYSTVLDYIDAMLSRPDASTTYNIGQVAGLGEIIVDFFGGKRVSEMSAQEIRTRTDGLVK</sequence>
<evidence type="ECO:0000313" key="1">
    <source>
        <dbReference type="EMBL" id="GHB05108.1"/>
    </source>
</evidence>
<name>A0A8J3G3V2_9PROT</name>
<dbReference type="Proteomes" id="UP000634004">
    <property type="component" value="Unassembled WGS sequence"/>
</dbReference>
<reference evidence="1" key="1">
    <citation type="journal article" date="2014" name="Int. J. Syst. Evol. Microbiol.">
        <title>Complete genome sequence of Corynebacterium casei LMG S-19264T (=DSM 44701T), isolated from a smear-ripened cheese.</title>
        <authorList>
            <consortium name="US DOE Joint Genome Institute (JGI-PGF)"/>
            <person name="Walter F."/>
            <person name="Albersmeier A."/>
            <person name="Kalinowski J."/>
            <person name="Ruckert C."/>
        </authorList>
    </citation>
    <scope>NUCLEOTIDE SEQUENCE</scope>
    <source>
        <strain evidence="1">KCTC 32513</strain>
    </source>
</reference>
<protein>
    <submittedName>
        <fullName evidence="1">Uncharacterized protein</fullName>
    </submittedName>
</protein>
<accession>A0A8J3G3V2</accession>
<dbReference type="AlphaFoldDB" id="A0A8J3G3V2"/>
<dbReference type="RefSeq" id="WP_189499659.1">
    <property type="nucleotide sequence ID" value="NZ_BMZH01000024.1"/>
</dbReference>
<gene>
    <name evidence="1" type="ORF">GCM10009069_29530</name>
</gene>
<dbReference type="EMBL" id="BMZH01000024">
    <property type="protein sequence ID" value="GHB05108.1"/>
    <property type="molecule type" value="Genomic_DNA"/>
</dbReference>